<dbReference type="EMBL" id="PJCH01000011">
    <property type="protein sequence ID" value="PQA86707.1"/>
    <property type="molecule type" value="Genomic_DNA"/>
</dbReference>
<accession>A0A2S7K2I0</accession>
<keyword evidence="1" id="KW-0812">Transmembrane</keyword>
<feature type="transmembrane region" description="Helical" evidence="1">
    <location>
        <begin position="211"/>
        <end position="230"/>
    </location>
</feature>
<keyword evidence="1" id="KW-1133">Transmembrane helix</keyword>
<keyword evidence="2" id="KW-0732">Signal</keyword>
<reference evidence="3 4" key="1">
    <citation type="submission" date="2017-12" db="EMBL/GenBank/DDBJ databases">
        <authorList>
            <person name="Hurst M.R.H."/>
        </authorList>
    </citation>
    <scope>NUCLEOTIDE SEQUENCE [LARGE SCALE GENOMIC DNA]</scope>
    <source>
        <strain evidence="3 4">SY-3-19</strain>
    </source>
</reference>
<evidence type="ECO:0000256" key="2">
    <source>
        <dbReference type="SAM" id="SignalP"/>
    </source>
</evidence>
<evidence type="ECO:0000256" key="1">
    <source>
        <dbReference type="SAM" id="Phobius"/>
    </source>
</evidence>
<dbReference type="InterPro" id="IPR013424">
    <property type="entry name" value="Ice-binding_C"/>
</dbReference>
<sequence>MKHLVSIVAFCFAASVPAAHAAYVGGTSYQDFATDSPFAGADFSGGYFYLENFEDAALDTPGVSASAGNVASLSGFSGAIIDSVDEDDGSVDGQCVGCDSWFYSSGPTGITFTFNEAVLGALPTHAGIVWTDGANDIQFEAFDADGDSLGVFGPFMNAGPGVADQDVVEDTFLGVIAATGVSAFHVFSGSAGIEVDHLQYGLANLDGVSDVPVPAALPLFLAGLAGLGAARRRKKRV</sequence>
<comment type="caution">
    <text evidence="3">The sequence shown here is derived from an EMBL/GenBank/DDBJ whole genome shotgun (WGS) entry which is preliminary data.</text>
</comment>
<evidence type="ECO:0008006" key="5">
    <source>
        <dbReference type="Google" id="ProtNLM"/>
    </source>
</evidence>
<keyword evidence="4" id="KW-1185">Reference proteome</keyword>
<name>A0A2S7K2I0_9PROT</name>
<gene>
    <name evidence="3" type="ORF">CW354_14540</name>
</gene>
<dbReference type="NCBIfam" id="TIGR03370">
    <property type="entry name" value="VPLPA-CTERM"/>
    <property type="match status" value="1"/>
</dbReference>
<feature type="signal peptide" evidence="2">
    <location>
        <begin position="1"/>
        <end position="21"/>
    </location>
</feature>
<feature type="chain" id="PRO_5015504127" description="PEP-CTERM protein-sorting domain-containing protein" evidence="2">
    <location>
        <begin position="22"/>
        <end position="237"/>
    </location>
</feature>
<keyword evidence="1" id="KW-0472">Membrane</keyword>
<dbReference type="AlphaFoldDB" id="A0A2S7K2I0"/>
<evidence type="ECO:0000313" key="3">
    <source>
        <dbReference type="EMBL" id="PQA86707.1"/>
    </source>
</evidence>
<dbReference type="Proteomes" id="UP000239504">
    <property type="component" value="Unassembled WGS sequence"/>
</dbReference>
<dbReference type="RefSeq" id="WP_104830825.1">
    <property type="nucleotide sequence ID" value="NZ_PJCH01000011.1"/>
</dbReference>
<proteinExistence type="predicted"/>
<protein>
    <recommendedName>
        <fullName evidence="5">PEP-CTERM protein-sorting domain-containing protein</fullName>
    </recommendedName>
</protein>
<evidence type="ECO:0000313" key="4">
    <source>
        <dbReference type="Proteomes" id="UP000239504"/>
    </source>
</evidence>
<organism evidence="3 4">
    <name type="scientific">Hyphococcus luteus</name>
    <dbReference type="NCBI Taxonomy" id="2058213"/>
    <lineage>
        <taxon>Bacteria</taxon>
        <taxon>Pseudomonadati</taxon>
        <taxon>Pseudomonadota</taxon>
        <taxon>Alphaproteobacteria</taxon>
        <taxon>Parvularculales</taxon>
        <taxon>Parvularculaceae</taxon>
        <taxon>Hyphococcus</taxon>
    </lineage>
</organism>
<dbReference type="OrthoDB" id="8565604at2"/>
<dbReference type="InterPro" id="IPR022472">
    <property type="entry name" value="VPLPA-CTERM"/>
</dbReference>
<dbReference type="NCBIfam" id="TIGR02595">
    <property type="entry name" value="PEP_CTERM"/>
    <property type="match status" value="1"/>
</dbReference>